<evidence type="ECO:0000256" key="7">
    <source>
        <dbReference type="ARBA" id="ARBA00040167"/>
    </source>
</evidence>
<comment type="function">
    <text evidence="6 9">Catalyzes cyclization of the linear tetrapyrrole, hydroxymethylbilane, to the macrocyclic uroporphyrinogen III.</text>
</comment>
<dbReference type="CDD" id="cd06578">
    <property type="entry name" value="HemD"/>
    <property type="match status" value="1"/>
</dbReference>
<dbReference type="Gene3D" id="3.40.50.10090">
    <property type="match status" value="2"/>
</dbReference>
<dbReference type="Proteomes" id="UP000472320">
    <property type="component" value="Unassembled WGS sequence"/>
</dbReference>
<keyword evidence="5 9" id="KW-0627">Porphyrin biosynthesis</keyword>
<dbReference type="AlphaFoldDB" id="A0A6L6Q9W6"/>
<organism evidence="11 12">
    <name type="scientific">Massilia eburnea</name>
    <dbReference type="NCBI Taxonomy" id="1776165"/>
    <lineage>
        <taxon>Bacteria</taxon>
        <taxon>Pseudomonadati</taxon>
        <taxon>Pseudomonadota</taxon>
        <taxon>Betaproteobacteria</taxon>
        <taxon>Burkholderiales</taxon>
        <taxon>Oxalobacteraceae</taxon>
        <taxon>Telluria group</taxon>
        <taxon>Massilia</taxon>
    </lineage>
</organism>
<evidence type="ECO:0000256" key="9">
    <source>
        <dbReference type="RuleBase" id="RU366031"/>
    </source>
</evidence>
<dbReference type="InterPro" id="IPR003754">
    <property type="entry name" value="4pyrrol_synth_uPrphyn_synth"/>
</dbReference>
<dbReference type="EC" id="4.2.1.75" evidence="3 9"/>
<feature type="domain" description="Tetrapyrrole biosynthesis uroporphyrinogen III synthase" evidence="10">
    <location>
        <begin position="16"/>
        <end position="236"/>
    </location>
</feature>
<evidence type="ECO:0000256" key="1">
    <source>
        <dbReference type="ARBA" id="ARBA00004772"/>
    </source>
</evidence>
<evidence type="ECO:0000256" key="2">
    <source>
        <dbReference type="ARBA" id="ARBA00008133"/>
    </source>
</evidence>
<comment type="catalytic activity">
    <reaction evidence="8 9">
        <text>hydroxymethylbilane = uroporphyrinogen III + H2O</text>
        <dbReference type="Rhea" id="RHEA:18965"/>
        <dbReference type="ChEBI" id="CHEBI:15377"/>
        <dbReference type="ChEBI" id="CHEBI:57308"/>
        <dbReference type="ChEBI" id="CHEBI:57845"/>
        <dbReference type="EC" id="4.2.1.75"/>
    </reaction>
</comment>
<comment type="pathway">
    <text evidence="1 9">Porphyrin-containing compound metabolism; protoporphyrin-IX biosynthesis; coproporphyrinogen-III from 5-aminolevulinate: step 3/4.</text>
</comment>
<dbReference type="InterPro" id="IPR036108">
    <property type="entry name" value="4pyrrol_syn_uPrphyn_synt_sf"/>
</dbReference>
<comment type="similarity">
    <text evidence="2 9">Belongs to the uroporphyrinogen-III synthase family.</text>
</comment>
<reference evidence="11 12" key="1">
    <citation type="submission" date="2019-11" db="EMBL/GenBank/DDBJ databases">
        <title>Type strains purchased from KCTC, JCM and DSMZ.</title>
        <authorList>
            <person name="Lu H."/>
        </authorList>
    </citation>
    <scope>NUCLEOTIDE SEQUENCE [LARGE SCALE GENOMIC DNA]</scope>
    <source>
        <strain evidence="11 12">JCM 31587</strain>
    </source>
</reference>
<comment type="caution">
    <text evidence="11">The sequence shown here is derived from an EMBL/GenBank/DDBJ whole genome shotgun (WGS) entry which is preliminary data.</text>
</comment>
<proteinExistence type="inferred from homology"/>
<dbReference type="GO" id="GO:0006782">
    <property type="term" value="P:protoporphyrinogen IX biosynthetic process"/>
    <property type="evidence" value="ECO:0007669"/>
    <property type="project" value="UniProtKB-UniRule"/>
</dbReference>
<keyword evidence="12" id="KW-1185">Reference proteome</keyword>
<name>A0A6L6Q9W6_9BURK</name>
<sequence length="254" mass="26808">MPSRVILTRPQAQAEPLASRIRALGREVEVLPLLEITPLPDQAPLSAALAKLASYQLAAFVSPNAIDAAFAHIPAWPKGLQAAVVGEGSRQALIAKGVPASRIASPADPAHSDTEHLLQALDLPALRGAKVLIVRGESGRELMADAFRASGAEVTILPAYRRAIPPLTPALAVRLAALADEGADWIITSSEALRGLAGLLNQLNKLTIVATMQHHHLIVPHSRIAETARELGFQNVTLTGSGDERVLAALQSRP</sequence>
<protein>
    <recommendedName>
        <fullName evidence="7 9">Uroporphyrinogen-III synthase</fullName>
        <ecNumber evidence="3 9">4.2.1.75</ecNumber>
    </recommendedName>
</protein>
<evidence type="ECO:0000313" key="12">
    <source>
        <dbReference type="Proteomes" id="UP000472320"/>
    </source>
</evidence>
<evidence type="ECO:0000256" key="5">
    <source>
        <dbReference type="ARBA" id="ARBA00023244"/>
    </source>
</evidence>
<keyword evidence="4 9" id="KW-0456">Lyase</keyword>
<dbReference type="Pfam" id="PF02602">
    <property type="entry name" value="HEM4"/>
    <property type="match status" value="1"/>
</dbReference>
<dbReference type="EMBL" id="WNKX01000001">
    <property type="protein sequence ID" value="MTW09172.1"/>
    <property type="molecule type" value="Genomic_DNA"/>
</dbReference>
<gene>
    <name evidence="11" type="ORF">GM658_01030</name>
</gene>
<dbReference type="OrthoDB" id="9787650at2"/>
<dbReference type="UniPathway" id="UPA00251">
    <property type="reaction ID" value="UER00320"/>
</dbReference>
<dbReference type="PANTHER" id="PTHR38042">
    <property type="entry name" value="UROPORPHYRINOGEN-III SYNTHASE, CHLOROPLASTIC"/>
    <property type="match status" value="1"/>
</dbReference>
<evidence type="ECO:0000259" key="10">
    <source>
        <dbReference type="Pfam" id="PF02602"/>
    </source>
</evidence>
<accession>A0A6L6Q9W6</accession>
<dbReference type="RefSeq" id="WP_155452154.1">
    <property type="nucleotide sequence ID" value="NZ_WNKX01000001.1"/>
</dbReference>
<dbReference type="PANTHER" id="PTHR38042:SF1">
    <property type="entry name" value="UROPORPHYRINOGEN-III SYNTHASE, CHLOROPLASTIC"/>
    <property type="match status" value="1"/>
</dbReference>
<evidence type="ECO:0000256" key="4">
    <source>
        <dbReference type="ARBA" id="ARBA00023239"/>
    </source>
</evidence>
<dbReference type="SUPFAM" id="SSF69618">
    <property type="entry name" value="HemD-like"/>
    <property type="match status" value="1"/>
</dbReference>
<dbReference type="InterPro" id="IPR039793">
    <property type="entry name" value="UROS/Hem4"/>
</dbReference>
<dbReference type="GO" id="GO:0004852">
    <property type="term" value="F:uroporphyrinogen-III synthase activity"/>
    <property type="evidence" value="ECO:0007669"/>
    <property type="project" value="UniProtKB-UniRule"/>
</dbReference>
<evidence type="ECO:0000256" key="8">
    <source>
        <dbReference type="ARBA" id="ARBA00048617"/>
    </source>
</evidence>
<evidence type="ECO:0000313" key="11">
    <source>
        <dbReference type="EMBL" id="MTW09172.1"/>
    </source>
</evidence>
<evidence type="ECO:0000256" key="6">
    <source>
        <dbReference type="ARBA" id="ARBA00037589"/>
    </source>
</evidence>
<evidence type="ECO:0000256" key="3">
    <source>
        <dbReference type="ARBA" id="ARBA00013109"/>
    </source>
</evidence>
<dbReference type="GO" id="GO:0006780">
    <property type="term" value="P:uroporphyrinogen III biosynthetic process"/>
    <property type="evidence" value="ECO:0007669"/>
    <property type="project" value="UniProtKB-UniRule"/>
</dbReference>